<dbReference type="Pfam" id="PF01490">
    <property type="entry name" value="Aa_trans"/>
    <property type="match status" value="1"/>
</dbReference>
<feature type="domain" description="Amino acid transporter transmembrane" evidence="7">
    <location>
        <begin position="87"/>
        <end position="313"/>
    </location>
</feature>
<feature type="transmembrane region" description="Helical" evidence="6">
    <location>
        <begin position="364"/>
        <end position="386"/>
    </location>
</feature>
<accession>A0A1Q9D2Z5</accession>
<feature type="transmembrane region" description="Helical" evidence="6">
    <location>
        <begin position="182"/>
        <end position="204"/>
    </location>
</feature>
<evidence type="ECO:0000256" key="4">
    <source>
        <dbReference type="ARBA" id="ARBA00023136"/>
    </source>
</evidence>
<feature type="transmembrane region" description="Helical" evidence="6">
    <location>
        <begin position="225"/>
        <end position="248"/>
    </location>
</feature>
<dbReference type="OrthoDB" id="441183at2759"/>
<feature type="region of interest" description="Disordered" evidence="5">
    <location>
        <begin position="1"/>
        <end position="29"/>
    </location>
</feature>
<evidence type="ECO:0000313" key="8">
    <source>
        <dbReference type="EMBL" id="OLP89552.1"/>
    </source>
</evidence>
<evidence type="ECO:0000256" key="6">
    <source>
        <dbReference type="SAM" id="Phobius"/>
    </source>
</evidence>
<keyword evidence="3 6" id="KW-1133">Transmembrane helix</keyword>
<dbReference type="InterPro" id="IPR013057">
    <property type="entry name" value="AA_transpt_TM"/>
</dbReference>
<dbReference type="AlphaFoldDB" id="A0A1Q9D2Z5"/>
<keyword evidence="4 6" id="KW-0472">Membrane</keyword>
<evidence type="ECO:0000256" key="3">
    <source>
        <dbReference type="ARBA" id="ARBA00022989"/>
    </source>
</evidence>
<dbReference type="Proteomes" id="UP000186817">
    <property type="component" value="Unassembled WGS sequence"/>
</dbReference>
<proteinExistence type="predicted"/>
<reference evidence="8 9" key="1">
    <citation type="submission" date="2016-02" db="EMBL/GenBank/DDBJ databases">
        <title>Genome analysis of coral dinoflagellate symbionts highlights evolutionary adaptations to a symbiotic lifestyle.</title>
        <authorList>
            <person name="Aranda M."/>
            <person name="Li Y."/>
            <person name="Liew Y.J."/>
            <person name="Baumgarten S."/>
            <person name="Simakov O."/>
            <person name="Wilson M."/>
            <person name="Piel J."/>
            <person name="Ashoor H."/>
            <person name="Bougouffa S."/>
            <person name="Bajic V.B."/>
            <person name="Ryu T."/>
            <person name="Ravasi T."/>
            <person name="Bayer T."/>
            <person name="Micklem G."/>
            <person name="Kim H."/>
            <person name="Bhak J."/>
            <person name="Lajeunesse T.C."/>
            <person name="Voolstra C.R."/>
        </authorList>
    </citation>
    <scope>NUCLEOTIDE SEQUENCE [LARGE SCALE GENOMIC DNA]</scope>
    <source>
        <strain evidence="8 9">CCMP2467</strain>
    </source>
</reference>
<keyword evidence="9" id="KW-1185">Reference proteome</keyword>
<dbReference type="EMBL" id="LSRX01000754">
    <property type="protein sequence ID" value="OLP89552.1"/>
    <property type="molecule type" value="Genomic_DNA"/>
</dbReference>
<dbReference type="GO" id="GO:0016020">
    <property type="term" value="C:membrane"/>
    <property type="evidence" value="ECO:0007669"/>
    <property type="project" value="UniProtKB-SubCell"/>
</dbReference>
<name>A0A1Q9D2Z5_SYMMI</name>
<evidence type="ECO:0000259" key="7">
    <source>
        <dbReference type="Pfam" id="PF01490"/>
    </source>
</evidence>
<feature type="transmembrane region" description="Helical" evidence="6">
    <location>
        <begin position="333"/>
        <end position="352"/>
    </location>
</feature>
<feature type="transmembrane region" description="Helical" evidence="6">
    <location>
        <begin position="155"/>
        <end position="176"/>
    </location>
</feature>
<evidence type="ECO:0000313" key="9">
    <source>
        <dbReference type="Proteomes" id="UP000186817"/>
    </source>
</evidence>
<keyword evidence="2 6" id="KW-0812">Transmembrane</keyword>
<organism evidence="8 9">
    <name type="scientific">Symbiodinium microadriaticum</name>
    <name type="common">Dinoflagellate</name>
    <name type="synonym">Zooxanthella microadriatica</name>
    <dbReference type="NCBI Taxonomy" id="2951"/>
    <lineage>
        <taxon>Eukaryota</taxon>
        <taxon>Sar</taxon>
        <taxon>Alveolata</taxon>
        <taxon>Dinophyceae</taxon>
        <taxon>Suessiales</taxon>
        <taxon>Symbiodiniaceae</taxon>
        <taxon>Symbiodinium</taxon>
    </lineage>
</organism>
<gene>
    <name evidence="8" type="ORF">AK812_SmicGene28977</name>
</gene>
<comment type="caution">
    <text evidence="8">The sequence shown here is derived from an EMBL/GenBank/DDBJ whole genome shotgun (WGS) entry which is preliminary data.</text>
</comment>
<protein>
    <recommendedName>
        <fullName evidence="7">Amino acid transporter transmembrane domain-containing protein</fullName>
    </recommendedName>
</protein>
<feature type="transmembrane region" description="Helical" evidence="6">
    <location>
        <begin position="123"/>
        <end position="143"/>
    </location>
</feature>
<evidence type="ECO:0000256" key="5">
    <source>
        <dbReference type="SAM" id="MobiDB-lite"/>
    </source>
</evidence>
<comment type="subcellular location">
    <subcellularLocation>
        <location evidence="1">Membrane</location>
    </subcellularLocation>
</comment>
<evidence type="ECO:0000256" key="2">
    <source>
        <dbReference type="ARBA" id="ARBA00022692"/>
    </source>
</evidence>
<feature type="transmembrane region" description="Helical" evidence="6">
    <location>
        <begin position="84"/>
        <end position="103"/>
    </location>
</feature>
<feature type="transmembrane region" description="Helical" evidence="6">
    <location>
        <begin position="268"/>
        <end position="290"/>
    </location>
</feature>
<evidence type="ECO:0000256" key="1">
    <source>
        <dbReference type="ARBA" id="ARBA00004370"/>
    </source>
</evidence>
<sequence length="419" mass="45245">MESLQVEEPPRPSRRRSWPPDPGSRRRHSSILVKGRSSSVALHDAASRMSTCVYLQTSGLSVTQATLGSRQHGGAGRVTVASFLLYYWGCLGFYAQFVEVFLADQLCPLLCQRGSSWLCQSEYRLGLLVFLVFALVSWPPQLSGTAAVFINNMNFLVKWVVIVTAVAKGVYTVISVDAERDYVAWAPSGFVRVACLLMSSYANTGIMPQIAADVDKSQQQRAAKLCPIIAVSLQLLVYFAVAYSAYFALGDAVTPGVFATYNKLYPGYMTTILQGGMALLTFFSSPLLIIPLKAQIYGLLSPRSDGEGADLSQAPSSLQVVEKFARVQLSDSFWLTLSLAFTGAIAPCIVGPEVLSPSYKGGKSLATFLCCWLFFLGGLGLIDAGFQILESLAKDSGVARVPLATNCAEWGNASVVMVN</sequence>